<dbReference type="SUPFAM" id="SSF81383">
    <property type="entry name" value="F-box domain"/>
    <property type="match status" value="1"/>
</dbReference>
<accession>A0A166BKC1</accession>
<dbReference type="EMBL" id="KV425891">
    <property type="protein sequence ID" value="KZW01890.1"/>
    <property type="molecule type" value="Genomic_DNA"/>
</dbReference>
<feature type="coiled-coil region" evidence="1">
    <location>
        <begin position="96"/>
        <end position="123"/>
    </location>
</feature>
<evidence type="ECO:0000256" key="1">
    <source>
        <dbReference type="SAM" id="Coils"/>
    </source>
</evidence>
<dbReference type="Gene3D" id="1.20.1280.50">
    <property type="match status" value="1"/>
</dbReference>
<keyword evidence="3" id="KW-1185">Reference proteome</keyword>
<evidence type="ECO:0000313" key="2">
    <source>
        <dbReference type="EMBL" id="KZW01890.1"/>
    </source>
</evidence>
<dbReference type="OrthoDB" id="3266451at2759"/>
<keyword evidence="1" id="KW-0175">Coiled coil</keyword>
<gene>
    <name evidence="2" type="ORF">EXIGLDRAFT_29460</name>
</gene>
<organism evidence="2 3">
    <name type="scientific">Exidia glandulosa HHB12029</name>
    <dbReference type="NCBI Taxonomy" id="1314781"/>
    <lineage>
        <taxon>Eukaryota</taxon>
        <taxon>Fungi</taxon>
        <taxon>Dikarya</taxon>
        <taxon>Basidiomycota</taxon>
        <taxon>Agaricomycotina</taxon>
        <taxon>Agaricomycetes</taxon>
        <taxon>Auriculariales</taxon>
        <taxon>Exidiaceae</taxon>
        <taxon>Exidia</taxon>
    </lineage>
</organism>
<dbReference type="InParanoid" id="A0A166BKC1"/>
<dbReference type="AlphaFoldDB" id="A0A166BKC1"/>
<protein>
    <submittedName>
        <fullName evidence="2">Uncharacterized protein</fullName>
    </submittedName>
</protein>
<dbReference type="InterPro" id="IPR036047">
    <property type="entry name" value="F-box-like_dom_sf"/>
</dbReference>
<reference evidence="2 3" key="1">
    <citation type="journal article" date="2016" name="Mol. Biol. Evol.">
        <title>Comparative Genomics of Early-Diverging Mushroom-Forming Fungi Provides Insights into the Origins of Lignocellulose Decay Capabilities.</title>
        <authorList>
            <person name="Nagy L.G."/>
            <person name="Riley R."/>
            <person name="Tritt A."/>
            <person name="Adam C."/>
            <person name="Daum C."/>
            <person name="Floudas D."/>
            <person name="Sun H."/>
            <person name="Yadav J.S."/>
            <person name="Pangilinan J."/>
            <person name="Larsson K.H."/>
            <person name="Matsuura K."/>
            <person name="Barry K."/>
            <person name="Labutti K."/>
            <person name="Kuo R."/>
            <person name="Ohm R.A."/>
            <person name="Bhattacharya S.S."/>
            <person name="Shirouzu T."/>
            <person name="Yoshinaga Y."/>
            <person name="Martin F.M."/>
            <person name="Grigoriev I.V."/>
            <person name="Hibbett D.S."/>
        </authorList>
    </citation>
    <scope>NUCLEOTIDE SEQUENCE [LARGE SCALE GENOMIC DNA]</scope>
    <source>
        <strain evidence="2 3">HHB12029</strain>
    </source>
</reference>
<name>A0A166BKC1_EXIGL</name>
<sequence>MCPYDNDIMARCTLHVNLLPAKISNTRRGGNERLFPYVPDRFPRVSAPPIAAMDDNRVATPHEEQSIRAYLRTVEAARERQIADAQVETDRTYRDVVATEARMSEAEEAFNRAKNEHETAVAANARAAEFMAMACRPLSDDPLIRRQLGLIHPVRRLAPEVLGLIFETTVWTVFRGNAIMHSFGAEHLVGSQQLPYRLSMVCRRWREVALRTPRLWRLICVELSDVTPLTISQYEMYLQTSFERSAKRGIMLRVHARRLRERHYSVEQNAVLNTVGAMLKADGIENLFITPMKEDLFDAVNPSTNLLKLNVDSRGDAALALVHRLPTVAPNLRQITLSIRLLAARLHVPHPTVERVKLVGSCIRPHRLDWHTHPLKNLFAFFPAAWEIDLSLASGYGTVDHLRHDTLQILHLDSLSSIDRLADRYTFPRLRELHVGVQRGVRDTEDDPILHLLGSGACANVTKLAFHCAVELGERFLIALRKMPRLESLLSSHGVPSAEFAAGLAAPEADGTWVCPRLAELRMGSVREDAIAEEITNLVMKRREAHVDGEPVADLDTVHVWCRGISKGVERRLHREINRYEIDLMGLDWF</sequence>
<proteinExistence type="predicted"/>
<dbReference type="Proteomes" id="UP000077266">
    <property type="component" value="Unassembled WGS sequence"/>
</dbReference>
<evidence type="ECO:0000313" key="3">
    <source>
        <dbReference type="Proteomes" id="UP000077266"/>
    </source>
</evidence>